<keyword evidence="3" id="KW-1185">Reference proteome</keyword>
<proteinExistence type="predicted"/>
<dbReference type="Proteomes" id="UP000807716">
    <property type="component" value="Unassembled WGS sequence"/>
</dbReference>
<evidence type="ECO:0000313" key="2">
    <source>
        <dbReference type="EMBL" id="KAG0251615.1"/>
    </source>
</evidence>
<dbReference type="EMBL" id="JAAAJB010000736">
    <property type="protein sequence ID" value="KAG0251615.1"/>
    <property type="molecule type" value="Genomic_DNA"/>
</dbReference>
<reference evidence="2" key="1">
    <citation type="journal article" date="2020" name="Fungal Divers.">
        <title>Resolving the Mortierellaceae phylogeny through synthesis of multi-gene phylogenetics and phylogenomics.</title>
        <authorList>
            <person name="Vandepol N."/>
            <person name="Liber J."/>
            <person name="Desiro A."/>
            <person name="Na H."/>
            <person name="Kennedy M."/>
            <person name="Barry K."/>
            <person name="Grigoriev I.V."/>
            <person name="Miller A.N."/>
            <person name="O'Donnell K."/>
            <person name="Stajich J.E."/>
            <person name="Bonito G."/>
        </authorList>
    </citation>
    <scope>NUCLEOTIDE SEQUENCE</scope>
    <source>
        <strain evidence="2">BC1065</strain>
    </source>
</reference>
<dbReference type="SUPFAM" id="SSF55729">
    <property type="entry name" value="Acyl-CoA N-acyltransferases (Nat)"/>
    <property type="match status" value="1"/>
</dbReference>
<evidence type="ECO:0000256" key="1">
    <source>
        <dbReference type="SAM" id="MobiDB-lite"/>
    </source>
</evidence>
<accession>A0A9P6PRT6</accession>
<protein>
    <recommendedName>
        <fullName evidence="4">N-acetyltransferase domain-containing protein</fullName>
    </recommendedName>
</protein>
<organism evidence="2 3">
    <name type="scientific">Actinomortierella ambigua</name>
    <dbReference type="NCBI Taxonomy" id="1343610"/>
    <lineage>
        <taxon>Eukaryota</taxon>
        <taxon>Fungi</taxon>
        <taxon>Fungi incertae sedis</taxon>
        <taxon>Mucoromycota</taxon>
        <taxon>Mortierellomycotina</taxon>
        <taxon>Mortierellomycetes</taxon>
        <taxon>Mortierellales</taxon>
        <taxon>Mortierellaceae</taxon>
        <taxon>Actinomortierella</taxon>
    </lineage>
</organism>
<dbReference type="AlphaFoldDB" id="A0A9P6PRT6"/>
<evidence type="ECO:0000313" key="3">
    <source>
        <dbReference type="Proteomes" id="UP000807716"/>
    </source>
</evidence>
<evidence type="ECO:0008006" key="4">
    <source>
        <dbReference type="Google" id="ProtNLM"/>
    </source>
</evidence>
<feature type="region of interest" description="Disordered" evidence="1">
    <location>
        <begin position="480"/>
        <end position="509"/>
    </location>
</feature>
<sequence length="569" mass="64662">MTVEAPAVRTERIDLGDGLIMRWSTAADKDDIGELMAEGFRYRALNRTIPKGYKPLRHDFIRAATRRVMSGHSAVMDPTDFAVVEDTNAKTGELRLVAGIGLQRLPGYYGKTDLQYGIGELVASLPKYRNRGLVRRLFTDMIHPASEARGDVIQLVFGIPHFYLQFGYIQAIRTREYVLFNNYDFIPKLAEGKKEPFTLRTPTRADLPFLLKMSTREAQNCPADIGFHYDETYWLYTAFETIEKAESYHDGDRISRIVVDRKSGEDVGLVIFSASAGLFWHLFTLNESPERGITYRETMFPILRQVLDQAREQWNGPLDKLRLELKTELEADEQRRQASDDPEVKFAPVIHPLLEYGTDRASRLAFFLHPSHPVRQICKANQYSTQVFPGYRGYVRINSYPRFLNKVAPTLEDRLAKSPMAGLSATLHVGFYRITEGASAKGLKLCFIRGKLIAAEDWAEPSDEAQVQLDRAAVLAADKKKKAKETRQQTNGNGEIKEDGTEGEEDEEEPLQLKAYFPPLVLSRLVLGELSFEQLKLAYEDSFAIGNDCKMLLAILFPVADHNADNFWW</sequence>
<dbReference type="Gene3D" id="3.40.630.30">
    <property type="match status" value="1"/>
</dbReference>
<dbReference type="InterPro" id="IPR016181">
    <property type="entry name" value="Acyl_CoA_acyltransferase"/>
</dbReference>
<dbReference type="OrthoDB" id="2321175at2759"/>
<name>A0A9P6PRT6_9FUNG</name>
<gene>
    <name evidence="2" type="ORF">DFQ27_008643</name>
</gene>
<comment type="caution">
    <text evidence="2">The sequence shown here is derived from an EMBL/GenBank/DDBJ whole genome shotgun (WGS) entry which is preliminary data.</text>
</comment>